<evidence type="ECO:0000256" key="2">
    <source>
        <dbReference type="ARBA" id="ARBA00004613"/>
    </source>
</evidence>
<dbReference type="CDD" id="cd09159">
    <property type="entry name" value="PLDc_ybhO_like_2"/>
    <property type="match status" value="1"/>
</dbReference>
<evidence type="ECO:0000256" key="4">
    <source>
        <dbReference type="ARBA" id="ARBA00022525"/>
    </source>
</evidence>
<dbReference type="EMBL" id="BAAAFE010000007">
    <property type="protein sequence ID" value="GAA0864202.1"/>
    <property type="molecule type" value="Genomic_DNA"/>
</dbReference>
<dbReference type="PROSITE" id="PS50035">
    <property type="entry name" value="PLD"/>
    <property type="match status" value="2"/>
</dbReference>
<dbReference type="RefSeq" id="WP_215353224.1">
    <property type="nucleotide sequence ID" value="NZ_BAAAFE010000007.1"/>
</dbReference>
<evidence type="ECO:0000313" key="7">
    <source>
        <dbReference type="EMBL" id="GAA0864202.1"/>
    </source>
</evidence>
<dbReference type="CDD" id="cd09110">
    <property type="entry name" value="PLDc_CLS_1"/>
    <property type="match status" value="1"/>
</dbReference>
<dbReference type="InterPro" id="IPR025202">
    <property type="entry name" value="PLD-like_dom"/>
</dbReference>
<dbReference type="InterPro" id="IPR001736">
    <property type="entry name" value="PLipase_D/transphosphatidylase"/>
</dbReference>
<evidence type="ECO:0000256" key="3">
    <source>
        <dbReference type="ARBA" id="ARBA00018392"/>
    </source>
</evidence>
<feature type="domain" description="PLD phosphodiesterase" evidence="6">
    <location>
        <begin position="299"/>
        <end position="321"/>
    </location>
</feature>
<evidence type="ECO:0000256" key="1">
    <source>
        <dbReference type="ARBA" id="ARBA00003145"/>
    </source>
</evidence>
<dbReference type="PANTHER" id="PTHR21248">
    <property type="entry name" value="CARDIOLIPIN SYNTHASE"/>
    <property type="match status" value="1"/>
</dbReference>
<comment type="caution">
    <text evidence="7">The sequence shown here is derived from an EMBL/GenBank/DDBJ whole genome shotgun (WGS) entry which is preliminary data.</text>
</comment>
<comment type="function">
    <text evidence="1">Could be a virulence factor.</text>
</comment>
<comment type="subcellular location">
    <subcellularLocation>
        <location evidence="2">Secreted</location>
    </subcellularLocation>
</comment>
<evidence type="ECO:0000256" key="5">
    <source>
        <dbReference type="ARBA" id="ARBA00029594"/>
    </source>
</evidence>
<dbReference type="PANTHER" id="PTHR21248:SF12">
    <property type="entry name" value="CARDIOLIPIN SYNTHASE C"/>
    <property type="match status" value="1"/>
</dbReference>
<protein>
    <recommendedName>
        <fullName evidence="3">Phospholipase D</fullName>
    </recommendedName>
    <alternativeName>
        <fullName evidence="5">Choline phosphatase</fullName>
    </alternativeName>
</protein>
<proteinExistence type="predicted"/>
<reference evidence="7 8" key="1">
    <citation type="journal article" date="2019" name="Int. J. Syst. Evol. Microbiol.">
        <title>The Global Catalogue of Microorganisms (GCM) 10K type strain sequencing project: providing services to taxonomists for standard genome sequencing and annotation.</title>
        <authorList>
            <consortium name="The Broad Institute Genomics Platform"/>
            <consortium name="The Broad Institute Genome Sequencing Center for Infectious Disease"/>
            <person name="Wu L."/>
            <person name="Ma J."/>
        </authorList>
    </citation>
    <scope>NUCLEOTIDE SEQUENCE [LARGE SCALE GENOMIC DNA]</scope>
    <source>
        <strain evidence="7 8">JCM 15910</strain>
    </source>
</reference>
<organism evidence="7 8">
    <name type="scientific">Sphingopyxis soli</name>
    <dbReference type="NCBI Taxonomy" id="592051"/>
    <lineage>
        <taxon>Bacteria</taxon>
        <taxon>Pseudomonadati</taxon>
        <taxon>Pseudomonadota</taxon>
        <taxon>Alphaproteobacteria</taxon>
        <taxon>Sphingomonadales</taxon>
        <taxon>Sphingomonadaceae</taxon>
        <taxon>Sphingopyxis</taxon>
    </lineage>
</organism>
<evidence type="ECO:0000313" key="8">
    <source>
        <dbReference type="Proteomes" id="UP001500738"/>
    </source>
</evidence>
<name>A0ABN1M4X8_9SPHN</name>
<accession>A0ABN1M4X8</accession>
<dbReference type="Pfam" id="PF13091">
    <property type="entry name" value="PLDc_2"/>
    <property type="match status" value="2"/>
</dbReference>
<keyword evidence="4" id="KW-0964">Secreted</keyword>
<feature type="domain" description="PLD phosphodiesterase" evidence="6">
    <location>
        <begin position="120"/>
        <end position="147"/>
    </location>
</feature>
<sequence length="405" mass="45331">MTDAAVPVSEPSASAGDGMKAEVGGHRLELIFDGDRRLERLLALINGAIRSIDLIMYIFEHDGAGTRVLDAMTAAARRGVRVRAVIDSFGSGDVADSVFVPLREAGGTVTFFSRRWRSSYLVRNHQKLILIDGHVAVTGGFNIADDYLSKPRGDCWFDLGLVVAGPTVARAVQWFDTIHHYTAHDDGKLLMLRRLVREWNIGTGPVQWLVGGPTERLSPWARAVRADLDRGRRLDMVMAYFSPGQGMLRRIGRLARRGKARFIMAAKSDNPATIGASRLLYGFLLRRGADIREYRPCKLHMKLIVIDDVTYIGTANFDMRSLFINVELMVRITDAAFAEGLRDFVAGLEPQCDVVTVESHKKRGTWLTRLRWFLAWFVVGFADYTVTRRLNFGLTEHDPRVDALP</sequence>
<keyword evidence="8" id="KW-1185">Reference proteome</keyword>
<dbReference type="Proteomes" id="UP001500738">
    <property type="component" value="Unassembled WGS sequence"/>
</dbReference>
<evidence type="ECO:0000259" key="6">
    <source>
        <dbReference type="PROSITE" id="PS50035"/>
    </source>
</evidence>
<dbReference type="SUPFAM" id="SSF56024">
    <property type="entry name" value="Phospholipase D/nuclease"/>
    <property type="match status" value="2"/>
</dbReference>
<gene>
    <name evidence="7" type="ORF">GCM10009115_17790</name>
</gene>
<dbReference type="Gene3D" id="3.30.870.10">
    <property type="entry name" value="Endonuclease Chain A"/>
    <property type="match status" value="2"/>
</dbReference>
<dbReference type="SMART" id="SM00155">
    <property type="entry name" value="PLDc"/>
    <property type="match status" value="2"/>
</dbReference>